<name>A0A1V8T1G6_9PEZI</name>
<protein>
    <submittedName>
        <fullName evidence="1">Uncharacterized protein</fullName>
    </submittedName>
</protein>
<sequence length="211" mass="22173">MSDAYTNGSGAFVRQLPLRRHANDAAGSAVVFRGVDDSATQDNPTDIFPPVIDTDDANIFQYIETAAKGSDEDAALEARVQQLEGQLHANYNEIVATLVLAQKVADNPDAIRNLSLALGRPADDASAASGFDAWLQAITCASRAEILASLGYTNLLAYCGRHDMESPAQAADRVVGGKSLLEAIKDLIATGQEVERALAGGAESDNLGGQQ</sequence>
<dbReference type="InParanoid" id="A0A1V8T1G6"/>
<dbReference type="EMBL" id="NAJO01000020">
    <property type="protein sequence ID" value="OQO05154.1"/>
    <property type="molecule type" value="Genomic_DNA"/>
</dbReference>
<comment type="caution">
    <text evidence="1">The sequence shown here is derived from an EMBL/GenBank/DDBJ whole genome shotgun (WGS) entry which is preliminary data.</text>
</comment>
<proteinExistence type="predicted"/>
<evidence type="ECO:0000313" key="2">
    <source>
        <dbReference type="Proteomes" id="UP000192596"/>
    </source>
</evidence>
<dbReference type="Proteomes" id="UP000192596">
    <property type="component" value="Unassembled WGS sequence"/>
</dbReference>
<evidence type="ECO:0000313" key="1">
    <source>
        <dbReference type="EMBL" id="OQO05154.1"/>
    </source>
</evidence>
<dbReference type="AlphaFoldDB" id="A0A1V8T1G6"/>
<accession>A0A1V8T1G6</accession>
<reference evidence="2" key="1">
    <citation type="submission" date="2017-03" db="EMBL/GenBank/DDBJ databases">
        <title>Genomes of endolithic fungi from Antarctica.</title>
        <authorList>
            <person name="Coleine C."/>
            <person name="Masonjones S."/>
            <person name="Stajich J.E."/>
        </authorList>
    </citation>
    <scope>NUCLEOTIDE SEQUENCE [LARGE SCALE GENOMIC DNA]</scope>
    <source>
        <strain evidence="2">CCFEE 5527</strain>
    </source>
</reference>
<organism evidence="1 2">
    <name type="scientific">Cryoendolithus antarcticus</name>
    <dbReference type="NCBI Taxonomy" id="1507870"/>
    <lineage>
        <taxon>Eukaryota</taxon>
        <taxon>Fungi</taxon>
        <taxon>Dikarya</taxon>
        <taxon>Ascomycota</taxon>
        <taxon>Pezizomycotina</taxon>
        <taxon>Dothideomycetes</taxon>
        <taxon>Dothideomycetidae</taxon>
        <taxon>Cladosporiales</taxon>
        <taxon>Cladosporiaceae</taxon>
        <taxon>Cryoendolithus</taxon>
    </lineage>
</organism>
<gene>
    <name evidence="1" type="ORF">B0A48_08174</name>
</gene>
<keyword evidence="2" id="KW-1185">Reference proteome</keyword>